<evidence type="ECO:0000313" key="1">
    <source>
        <dbReference type="EMBL" id="SVB93180.1"/>
    </source>
</evidence>
<proteinExistence type="predicted"/>
<dbReference type="EMBL" id="UINC01064475">
    <property type="protein sequence ID" value="SVB93180.1"/>
    <property type="molecule type" value="Genomic_DNA"/>
</dbReference>
<feature type="non-terminal residue" evidence="1">
    <location>
        <position position="1"/>
    </location>
</feature>
<gene>
    <name evidence="1" type="ORF">METZ01_LOCUS246034</name>
</gene>
<dbReference type="InterPro" id="IPR052949">
    <property type="entry name" value="PA_immunity-related"/>
</dbReference>
<reference evidence="1" key="1">
    <citation type="submission" date="2018-05" db="EMBL/GenBank/DDBJ databases">
        <authorList>
            <person name="Lanie J.A."/>
            <person name="Ng W.-L."/>
            <person name="Kazmierczak K.M."/>
            <person name="Andrzejewski T.M."/>
            <person name="Davidsen T.M."/>
            <person name="Wayne K.J."/>
            <person name="Tettelin H."/>
            <person name="Glass J.I."/>
            <person name="Rusch D."/>
            <person name="Podicherti R."/>
            <person name="Tsui H.-C.T."/>
            <person name="Winkler M.E."/>
        </authorList>
    </citation>
    <scope>NUCLEOTIDE SEQUENCE</scope>
</reference>
<name>A0A382I0M8_9ZZZZ</name>
<organism evidence="1">
    <name type="scientific">marine metagenome</name>
    <dbReference type="NCBI Taxonomy" id="408172"/>
    <lineage>
        <taxon>unclassified sequences</taxon>
        <taxon>metagenomes</taxon>
        <taxon>ecological metagenomes</taxon>
    </lineage>
</organism>
<protein>
    <recommendedName>
        <fullName evidence="2">Pentapeptide repeat-containing protein</fullName>
    </recommendedName>
</protein>
<dbReference type="SUPFAM" id="SSF141571">
    <property type="entry name" value="Pentapeptide repeat-like"/>
    <property type="match status" value="1"/>
</dbReference>
<dbReference type="PANTHER" id="PTHR42999:SF1">
    <property type="entry name" value="PENTAPEPTIDE REPEAT-CONTAINING PROTEIN"/>
    <property type="match status" value="1"/>
</dbReference>
<dbReference type="Pfam" id="PF00805">
    <property type="entry name" value="Pentapeptide"/>
    <property type="match status" value="1"/>
</dbReference>
<dbReference type="AlphaFoldDB" id="A0A382I0M8"/>
<dbReference type="Gene3D" id="2.160.20.80">
    <property type="entry name" value="E3 ubiquitin-protein ligase SopA"/>
    <property type="match status" value="1"/>
</dbReference>
<sequence>YLQTCFFPDSSFTNCRMRSVSAPCNNFDKASMNNIDFGQADLYRARFNGASLREVSFIDSELGQSNFSNTRMEAVSFEGASIPFANFHAVAGTYELSKTQERMIFGTDEKQLEAESSSLMTT</sequence>
<accession>A0A382I0M8</accession>
<evidence type="ECO:0008006" key="2">
    <source>
        <dbReference type="Google" id="ProtNLM"/>
    </source>
</evidence>
<dbReference type="PANTHER" id="PTHR42999">
    <property type="entry name" value="ANTIBIOTIC RESISTANCE PROTEIN MCBG"/>
    <property type="match status" value="1"/>
</dbReference>
<dbReference type="InterPro" id="IPR001646">
    <property type="entry name" value="5peptide_repeat"/>
</dbReference>